<comment type="similarity">
    <text evidence="1 7">Belongs to the DeoC/FbaB aldolase family. DeoC type 1 subfamily.</text>
</comment>
<dbReference type="NCBIfam" id="TIGR00126">
    <property type="entry name" value="deoC"/>
    <property type="match status" value="1"/>
</dbReference>
<keyword evidence="3 7" id="KW-0456">Lyase</keyword>
<dbReference type="PANTHER" id="PTHR10889">
    <property type="entry name" value="DEOXYRIBOSE-PHOSPHATE ALDOLASE"/>
    <property type="match status" value="1"/>
</dbReference>
<dbReference type="GO" id="GO:0009264">
    <property type="term" value="P:deoxyribonucleotide catabolic process"/>
    <property type="evidence" value="ECO:0007669"/>
    <property type="project" value="UniProtKB-UniRule"/>
</dbReference>
<dbReference type="EMBL" id="SLUN01000004">
    <property type="protein sequence ID" value="TCL74103.1"/>
    <property type="molecule type" value="Genomic_DNA"/>
</dbReference>
<sequence>MLMSQISAQQLAAMIDHTILKPEAERVQIINLCEEARQHHFCSVCVNPVWVADAAELLQDTSVKVCTVIGFPLGANTPKVKAFEAAAAVAEGATEVDMVINVGALKSGLLGLVRDEIKAVVDAAAGRALVKVILETALLTETEKITACHLTVEAGAQFVKTSTGFGPGGATVADIALMRRAVGPDFGVKASGGVRDLPTALAMIEAGASRIGTSSGIKLIAGLNPS</sequence>
<dbReference type="InterPro" id="IPR013785">
    <property type="entry name" value="Aldolase_TIM"/>
</dbReference>
<evidence type="ECO:0000256" key="3">
    <source>
        <dbReference type="ARBA" id="ARBA00023239"/>
    </source>
</evidence>
<comment type="function">
    <text evidence="6 7">Catalyzes a reversible aldol reaction between acetaldehyde and D-glyceraldehyde 3-phosphate to generate 2-deoxy-D-ribose 5-phosphate.</text>
</comment>
<comment type="caution">
    <text evidence="8">The sequence shown here is derived from an EMBL/GenBank/DDBJ whole genome shotgun (WGS) entry which is preliminary data.</text>
</comment>
<dbReference type="UniPathway" id="UPA00002">
    <property type="reaction ID" value="UER00468"/>
</dbReference>
<dbReference type="GO" id="GO:0005737">
    <property type="term" value="C:cytoplasm"/>
    <property type="evidence" value="ECO:0007669"/>
    <property type="project" value="UniProtKB-SubCell"/>
</dbReference>
<gene>
    <name evidence="7" type="primary">deoC</name>
    <name evidence="8" type="ORF">EDC14_100438</name>
</gene>
<reference evidence="8 9" key="1">
    <citation type="submission" date="2019-03" db="EMBL/GenBank/DDBJ databases">
        <title>Genomic Encyclopedia of Type Strains, Phase IV (KMG-IV): sequencing the most valuable type-strain genomes for metagenomic binning, comparative biology and taxonomic classification.</title>
        <authorList>
            <person name="Goeker M."/>
        </authorList>
    </citation>
    <scope>NUCLEOTIDE SEQUENCE [LARGE SCALE GENOMIC DNA]</scope>
    <source>
        <strain evidence="8 9">LX-B</strain>
    </source>
</reference>
<accession>A0A4R1S4C0</accession>
<evidence type="ECO:0000256" key="2">
    <source>
        <dbReference type="ARBA" id="ARBA00022490"/>
    </source>
</evidence>
<dbReference type="EC" id="4.1.2.4" evidence="7"/>
<dbReference type="AlphaFoldDB" id="A0A4R1S4C0"/>
<evidence type="ECO:0000256" key="4">
    <source>
        <dbReference type="ARBA" id="ARBA00023270"/>
    </source>
</evidence>
<evidence type="ECO:0000313" key="8">
    <source>
        <dbReference type="EMBL" id="TCL74103.1"/>
    </source>
</evidence>
<feature type="active site" description="Proton donor/acceptor" evidence="7">
    <location>
        <position position="189"/>
    </location>
</feature>
<evidence type="ECO:0000256" key="1">
    <source>
        <dbReference type="ARBA" id="ARBA00010936"/>
    </source>
</evidence>
<feature type="active site" description="Schiff-base intermediate with acetaldehyde" evidence="7">
    <location>
        <position position="160"/>
    </location>
</feature>
<feature type="active site" description="Proton donor/acceptor" evidence="7">
    <location>
        <position position="97"/>
    </location>
</feature>
<dbReference type="Pfam" id="PF01791">
    <property type="entry name" value="DeoC"/>
    <property type="match status" value="1"/>
</dbReference>
<evidence type="ECO:0000256" key="5">
    <source>
        <dbReference type="ARBA" id="ARBA00048791"/>
    </source>
</evidence>
<dbReference type="SUPFAM" id="SSF51569">
    <property type="entry name" value="Aldolase"/>
    <property type="match status" value="1"/>
</dbReference>
<dbReference type="GO" id="GO:0016052">
    <property type="term" value="P:carbohydrate catabolic process"/>
    <property type="evidence" value="ECO:0007669"/>
    <property type="project" value="TreeGrafter"/>
</dbReference>
<evidence type="ECO:0000256" key="7">
    <source>
        <dbReference type="HAMAP-Rule" id="MF_00114"/>
    </source>
</evidence>
<organism evidence="8 9">
    <name type="scientific">Hydrogenispora ethanolica</name>
    <dbReference type="NCBI Taxonomy" id="1082276"/>
    <lineage>
        <taxon>Bacteria</taxon>
        <taxon>Bacillati</taxon>
        <taxon>Bacillota</taxon>
        <taxon>Hydrogenispora</taxon>
    </lineage>
</organism>
<keyword evidence="4 7" id="KW-0704">Schiff base</keyword>
<dbReference type="GO" id="GO:0004139">
    <property type="term" value="F:deoxyribose-phosphate aldolase activity"/>
    <property type="evidence" value="ECO:0007669"/>
    <property type="project" value="UniProtKB-UniRule"/>
</dbReference>
<evidence type="ECO:0000313" key="9">
    <source>
        <dbReference type="Proteomes" id="UP000295008"/>
    </source>
</evidence>
<dbReference type="Proteomes" id="UP000295008">
    <property type="component" value="Unassembled WGS sequence"/>
</dbReference>
<proteinExistence type="inferred from homology"/>
<comment type="subcellular location">
    <subcellularLocation>
        <location evidence="7">Cytoplasm</location>
    </subcellularLocation>
</comment>
<dbReference type="FunFam" id="3.20.20.70:FF:000044">
    <property type="entry name" value="Deoxyribose-phosphate aldolase"/>
    <property type="match status" value="1"/>
</dbReference>
<dbReference type="InterPro" id="IPR011343">
    <property type="entry name" value="DeoC"/>
</dbReference>
<dbReference type="PANTHER" id="PTHR10889:SF1">
    <property type="entry name" value="DEOXYRIBOSE-PHOSPHATE ALDOLASE"/>
    <property type="match status" value="1"/>
</dbReference>
<name>A0A4R1S4C0_HYDET</name>
<evidence type="ECO:0000256" key="6">
    <source>
        <dbReference type="ARBA" id="ARBA00056337"/>
    </source>
</evidence>
<keyword evidence="9" id="KW-1185">Reference proteome</keyword>
<dbReference type="Gene3D" id="3.20.20.70">
    <property type="entry name" value="Aldolase class I"/>
    <property type="match status" value="1"/>
</dbReference>
<keyword evidence="2 7" id="KW-0963">Cytoplasm</keyword>
<dbReference type="CDD" id="cd00959">
    <property type="entry name" value="DeoC"/>
    <property type="match status" value="1"/>
</dbReference>
<dbReference type="SMART" id="SM01133">
    <property type="entry name" value="DeoC"/>
    <property type="match status" value="1"/>
</dbReference>
<comment type="pathway">
    <text evidence="7">Carbohydrate degradation; 2-deoxy-D-ribose 1-phosphate degradation; D-glyceraldehyde 3-phosphate and acetaldehyde from 2-deoxy-alpha-D-ribose 1-phosphate: step 2/2.</text>
</comment>
<comment type="catalytic activity">
    <reaction evidence="5 7">
        <text>2-deoxy-D-ribose 5-phosphate = D-glyceraldehyde 3-phosphate + acetaldehyde</text>
        <dbReference type="Rhea" id="RHEA:12821"/>
        <dbReference type="ChEBI" id="CHEBI:15343"/>
        <dbReference type="ChEBI" id="CHEBI:59776"/>
        <dbReference type="ChEBI" id="CHEBI:62877"/>
        <dbReference type="EC" id="4.1.2.4"/>
    </reaction>
</comment>
<dbReference type="GO" id="GO:0006018">
    <property type="term" value="P:2-deoxyribose 1-phosphate catabolic process"/>
    <property type="evidence" value="ECO:0007669"/>
    <property type="project" value="UniProtKB-UniRule"/>
</dbReference>
<dbReference type="InterPro" id="IPR002915">
    <property type="entry name" value="DeoC/FbaB/LacD_aldolase"/>
</dbReference>
<dbReference type="HAMAP" id="MF_00114">
    <property type="entry name" value="DeoC_type1"/>
    <property type="match status" value="1"/>
</dbReference>
<protein>
    <recommendedName>
        <fullName evidence="7">Deoxyribose-phosphate aldolase</fullName>
        <shortName evidence="7">DERA</shortName>
        <ecNumber evidence="7">4.1.2.4</ecNumber>
    </recommendedName>
    <alternativeName>
        <fullName evidence="7">2-deoxy-D-ribose 5-phosphate aldolase</fullName>
    </alternativeName>
    <alternativeName>
        <fullName evidence="7">Phosphodeoxyriboaldolase</fullName>
        <shortName evidence="7">Deoxyriboaldolase</shortName>
    </alternativeName>
</protein>
<dbReference type="InterPro" id="IPR028581">
    <property type="entry name" value="DeoC_typeI"/>
</dbReference>
<dbReference type="PIRSF" id="PIRSF001357">
    <property type="entry name" value="DeoC"/>
    <property type="match status" value="1"/>
</dbReference>